<name>A0ABR2AL45_9ROSI</name>
<gene>
    <name evidence="2" type="ORF">V6N12_000653</name>
</gene>
<evidence type="ECO:0000313" key="3">
    <source>
        <dbReference type="Proteomes" id="UP001472677"/>
    </source>
</evidence>
<feature type="transmembrane region" description="Helical" evidence="1">
    <location>
        <begin position="81"/>
        <end position="100"/>
    </location>
</feature>
<protein>
    <recommendedName>
        <fullName evidence="4">Transmembrane protein</fullName>
    </recommendedName>
</protein>
<keyword evidence="1" id="KW-0472">Membrane</keyword>
<keyword evidence="3" id="KW-1185">Reference proteome</keyword>
<keyword evidence="1" id="KW-1133">Transmembrane helix</keyword>
<accession>A0ABR2AL45</accession>
<keyword evidence="1" id="KW-0812">Transmembrane</keyword>
<evidence type="ECO:0008006" key="4">
    <source>
        <dbReference type="Google" id="ProtNLM"/>
    </source>
</evidence>
<dbReference type="EMBL" id="JBBPBM010000602">
    <property type="protein sequence ID" value="KAK8493668.1"/>
    <property type="molecule type" value="Genomic_DNA"/>
</dbReference>
<dbReference type="Proteomes" id="UP001472677">
    <property type="component" value="Unassembled WGS sequence"/>
</dbReference>
<evidence type="ECO:0000313" key="2">
    <source>
        <dbReference type="EMBL" id="KAK8493668.1"/>
    </source>
</evidence>
<sequence>MRKRSLHVSGAKLPKGRPISCLLLFACSGGAAFAEFVEIEAKQHLALPRVLCRRRGGFFCSPGSPLLVLPPLLQTSHETTWWKLIFLVFFVALSTLRRIFTRPEDDQREQICSYFNLRQFSTFIASKAGHETSRLRKT</sequence>
<evidence type="ECO:0000256" key="1">
    <source>
        <dbReference type="SAM" id="Phobius"/>
    </source>
</evidence>
<comment type="caution">
    <text evidence="2">The sequence shown here is derived from an EMBL/GenBank/DDBJ whole genome shotgun (WGS) entry which is preliminary data.</text>
</comment>
<organism evidence="2 3">
    <name type="scientific">Hibiscus sabdariffa</name>
    <name type="common">roselle</name>
    <dbReference type="NCBI Taxonomy" id="183260"/>
    <lineage>
        <taxon>Eukaryota</taxon>
        <taxon>Viridiplantae</taxon>
        <taxon>Streptophyta</taxon>
        <taxon>Embryophyta</taxon>
        <taxon>Tracheophyta</taxon>
        <taxon>Spermatophyta</taxon>
        <taxon>Magnoliopsida</taxon>
        <taxon>eudicotyledons</taxon>
        <taxon>Gunneridae</taxon>
        <taxon>Pentapetalae</taxon>
        <taxon>rosids</taxon>
        <taxon>malvids</taxon>
        <taxon>Malvales</taxon>
        <taxon>Malvaceae</taxon>
        <taxon>Malvoideae</taxon>
        <taxon>Hibiscus</taxon>
    </lineage>
</organism>
<proteinExistence type="predicted"/>
<reference evidence="2 3" key="1">
    <citation type="journal article" date="2024" name="G3 (Bethesda)">
        <title>Genome assembly of Hibiscus sabdariffa L. provides insights into metabolisms of medicinal natural products.</title>
        <authorList>
            <person name="Kim T."/>
        </authorList>
    </citation>
    <scope>NUCLEOTIDE SEQUENCE [LARGE SCALE GENOMIC DNA]</scope>
    <source>
        <strain evidence="2">TK-2024</strain>
        <tissue evidence="2">Old leaves</tissue>
    </source>
</reference>